<dbReference type="InterPro" id="IPR007527">
    <property type="entry name" value="Znf_SWIM"/>
</dbReference>
<dbReference type="GO" id="GO:0000724">
    <property type="term" value="P:double-strand break repair via homologous recombination"/>
    <property type="evidence" value="ECO:0007669"/>
    <property type="project" value="TreeGrafter"/>
</dbReference>
<evidence type="ECO:0000259" key="2">
    <source>
        <dbReference type="PROSITE" id="PS50966"/>
    </source>
</evidence>
<gene>
    <name evidence="3" type="primary">ZSWIM7</name>
</gene>
<evidence type="ECO:0000256" key="1">
    <source>
        <dbReference type="PROSITE-ProRule" id="PRU00325"/>
    </source>
</evidence>
<dbReference type="GeneID" id="113573790"/>
<dbReference type="GeneTree" id="ENSGT00390000017523"/>
<keyword evidence="1" id="KW-0863">Zinc-finger</keyword>
<reference evidence="3" key="3">
    <citation type="submission" date="2025-09" db="UniProtKB">
        <authorList>
            <consortium name="Ensembl"/>
        </authorList>
    </citation>
    <scope>IDENTIFICATION</scope>
</reference>
<reference evidence="3" key="2">
    <citation type="submission" date="2025-08" db="UniProtKB">
        <authorList>
            <consortium name="Ensembl"/>
        </authorList>
    </citation>
    <scope>IDENTIFICATION</scope>
</reference>
<dbReference type="PROSITE" id="PS50966">
    <property type="entry name" value="ZF_SWIM"/>
    <property type="match status" value="1"/>
</dbReference>
<keyword evidence="1" id="KW-0862">Zinc</keyword>
<name>A0AAY5F4M1_ELEEL</name>
<reference evidence="3 4" key="1">
    <citation type="submission" date="2020-05" db="EMBL/GenBank/DDBJ databases">
        <title>Electrophorus electricus (electric eel) genome, fEleEle1, primary haplotype.</title>
        <authorList>
            <person name="Myers G."/>
            <person name="Meyer A."/>
            <person name="Fedrigo O."/>
            <person name="Formenti G."/>
            <person name="Rhie A."/>
            <person name="Tracey A."/>
            <person name="Sims Y."/>
            <person name="Jarvis E.D."/>
        </authorList>
    </citation>
    <scope>NUCLEOTIDE SEQUENCE [LARGE SCALE GENOMIC DNA]</scope>
</reference>
<dbReference type="RefSeq" id="XP_026860106.1">
    <property type="nucleotide sequence ID" value="XM_027004305.2"/>
</dbReference>
<dbReference type="AlphaFoldDB" id="A0AAY5F4M1"/>
<dbReference type="Proteomes" id="UP000314983">
    <property type="component" value="Chromosome 6"/>
</dbReference>
<dbReference type="PROSITE" id="PS51257">
    <property type="entry name" value="PROKAR_LIPOPROTEIN"/>
    <property type="match status" value="1"/>
</dbReference>
<sequence>MFSRLFSGGTTMASCLSAVAEQLLRDIHREYSEKGQIPDDLLIALRFVFGSCVLHALDLVDRRAVTCVSSPSGRVAFQVLGGSGHLYTCYTSCHFCPCPAFAFSVLRRNESLVCKHILAAYVCQAMGVCRQEQVSDQQMTLILSG</sequence>
<keyword evidence="1" id="KW-0479">Metal-binding</keyword>
<evidence type="ECO:0000313" key="3">
    <source>
        <dbReference type="Ensembl" id="ENSEEEP00000064006.1"/>
    </source>
</evidence>
<dbReference type="PANTHER" id="PTHR28498">
    <property type="entry name" value="ZINC FINGER SWIM DOMAIN-CONTAINING PROTEIN 7"/>
    <property type="match status" value="1"/>
</dbReference>
<dbReference type="PANTHER" id="PTHR28498:SF1">
    <property type="entry name" value="ZINC FINGER SWIM DOMAIN-CONTAINING PROTEIN 7"/>
    <property type="match status" value="1"/>
</dbReference>
<evidence type="ECO:0000313" key="4">
    <source>
        <dbReference type="Proteomes" id="UP000314983"/>
    </source>
</evidence>
<proteinExistence type="predicted"/>
<dbReference type="GO" id="GO:0008270">
    <property type="term" value="F:zinc ion binding"/>
    <property type="evidence" value="ECO:0007669"/>
    <property type="project" value="UniProtKB-KW"/>
</dbReference>
<dbReference type="GO" id="GO:0097196">
    <property type="term" value="C:Shu complex"/>
    <property type="evidence" value="ECO:0007669"/>
    <property type="project" value="TreeGrafter"/>
</dbReference>
<organism evidence="3 4">
    <name type="scientific">Electrophorus electricus</name>
    <name type="common">Electric eel</name>
    <name type="synonym">Gymnotus electricus</name>
    <dbReference type="NCBI Taxonomy" id="8005"/>
    <lineage>
        <taxon>Eukaryota</taxon>
        <taxon>Metazoa</taxon>
        <taxon>Chordata</taxon>
        <taxon>Craniata</taxon>
        <taxon>Vertebrata</taxon>
        <taxon>Euteleostomi</taxon>
        <taxon>Actinopterygii</taxon>
        <taxon>Neopterygii</taxon>
        <taxon>Teleostei</taxon>
        <taxon>Ostariophysi</taxon>
        <taxon>Gymnotiformes</taxon>
        <taxon>Gymnotoidei</taxon>
        <taxon>Gymnotidae</taxon>
        <taxon>Electrophorus</taxon>
    </lineage>
</organism>
<keyword evidence="4" id="KW-1185">Reference proteome</keyword>
<accession>A0AAY5F4M1</accession>
<dbReference type="Ensembl" id="ENSEEET00000060035.1">
    <property type="protein sequence ID" value="ENSEEEP00000064006.1"/>
    <property type="gene ID" value="ENSEEEG00000025779.1"/>
</dbReference>
<feature type="domain" description="SWIM-type" evidence="2">
    <location>
        <begin position="87"/>
        <end position="125"/>
    </location>
</feature>
<protein>
    <recommendedName>
        <fullName evidence="2">SWIM-type domain-containing protein</fullName>
    </recommendedName>
</protein>